<dbReference type="AlphaFoldDB" id="A0A8H7ZV92"/>
<reference evidence="2 3" key="1">
    <citation type="journal article" name="Sci. Rep.">
        <title>Genome-scale phylogenetic analyses confirm Olpidium as the closest living zoosporic fungus to the non-flagellated, terrestrial fungi.</title>
        <authorList>
            <person name="Chang Y."/>
            <person name="Rochon D."/>
            <person name="Sekimoto S."/>
            <person name="Wang Y."/>
            <person name="Chovatia M."/>
            <person name="Sandor L."/>
            <person name="Salamov A."/>
            <person name="Grigoriev I.V."/>
            <person name="Stajich J.E."/>
            <person name="Spatafora J.W."/>
        </authorList>
    </citation>
    <scope>NUCLEOTIDE SEQUENCE [LARGE SCALE GENOMIC DNA]</scope>
    <source>
        <strain evidence="2">S191</strain>
    </source>
</reference>
<dbReference type="GO" id="GO:0097730">
    <property type="term" value="C:non-motile cilium"/>
    <property type="evidence" value="ECO:0007669"/>
    <property type="project" value="TreeGrafter"/>
</dbReference>
<evidence type="ECO:0000313" key="3">
    <source>
        <dbReference type="Proteomes" id="UP000673691"/>
    </source>
</evidence>
<dbReference type="OrthoDB" id="1926212at2759"/>
<keyword evidence="1" id="KW-0802">TPR repeat</keyword>
<dbReference type="GO" id="GO:0005814">
    <property type="term" value="C:centriole"/>
    <property type="evidence" value="ECO:0007669"/>
    <property type="project" value="TreeGrafter"/>
</dbReference>
<dbReference type="PANTHER" id="PTHR44117:SF1">
    <property type="entry name" value="INTRAFLAGELLAR TRANSPORT PROTEIN 88 HOMOLOG"/>
    <property type="match status" value="1"/>
</dbReference>
<protein>
    <submittedName>
        <fullName evidence="2">Intraflagellar transport protein IFT88</fullName>
    </submittedName>
</protein>
<dbReference type="PANTHER" id="PTHR44117">
    <property type="entry name" value="INTRAFLAGELLAR TRANSPORT PROTEIN 88 HOMOLOG"/>
    <property type="match status" value="1"/>
</dbReference>
<sequence>MDVIAWLGAYYVDCAVYEQAIQFFERAAMIQPKEVRWPLMVASCHRRSGNYQTAYEVYKRTHGSFPNDVECLRFLVRICTDLGVKDVEEYQARLRKAENAVLETGAAAAPSQSESGAAGDAVGASLAAAPSSSSLRSANRLQDQVHQGSAGSGASGRVRKAVKFDLGEACVLT</sequence>
<dbReference type="GO" id="GO:0097546">
    <property type="term" value="C:ciliary base"/>
    <property type="evidence" value="ECO:0007669"/>
    <property type="project" value="TreeGrafter"/>
</dbReference>
<dbReference type="GO" id="GO:0036064">
    <property type="term" value="C:ciliary basal body"/>
    <property type="evidence" value="ECO:0007669"/>
    <property type="project" value="TreeGrafter"/>
</dbReference>
<keyword evidence="3" id="KW-1185">Reference proteome</keyword>
<dbReference type="Gene3D" id="1.25.40.10">
    <property type="entry name" value="Tetratricopeptide repeat domain"/>
    <property type="match status" value="1"/>
</dbReference>
<dbReference type="GO" id="GO:1905515">
    <property type="term" value="P:non-motile cilium assembly"/>
    <property type="evidence" value="ECO:0007669"/>
    <property type="project" value="TreeGrafter"/>
</dbReference>
<dbReference type="GO" id="GO:0042073">
    <property type="term" value="P:intraciliary transport"/>
    <property type="evidence" value="ECO:0007669"/>
    <property type="project" value="TreeGrafter"/>
</dbReference>
<evidence type="ECO:0000313" key="2">
    <source>
        <dbReference type="EMBL" id="KAG5460020.1"/>
    </source>
</evidence>
<comment type="caution">
    <text evidence="2">The sequence shown here is derived from an EMBL/GenBank/DDBJ whole genome shotgun (WGS) entry which is preliminary data.</text>
</comment>
<proteinExistence type="predicted"/>
<accession>A0A8H7ZV92</accession>
<gene>
    <name evidence="2" type="ORF">BJ554DRAFT_7985</name>
</gene>
<feature type="repeat" description="TPR" evidence="1">
    <location>
        <begin position="3"/>
        <end position="34"/>
    </location>
</feature>
<dbReference type="Pfam" id="PF12895">
    <property type="entry name" value="ANAPC3"/>
    <property type="match status" value="1"/>
</dbReference>
<dbReference type="Proteomes" id="UP000673691">
    <property type="component" value="Unassembled WGS sequence"/>
</dbReference>
<dbReference type="EMBL" id="JAEFCI010005907">
    <property type="protein sequence ID" value="KAG5460020.1"/>
    <property type="molecule type" value="Genomic_DNA"/>
</dbReference>
<organism evidence="2 3">
    <name type="scientific">Olpidium bornovanus</name>
    <dbReference type="NCBI Taxonomy" id="278681"/>
    <lineage>
        <taxon>Eukaryota</taxon>
        <taxon>Fungi</taxon>
        <taxon>Fungi incertae sedis</taxon>
        <taxon>Olpidiomycota</taxon>
        <taxon>Olpidiomycotina</taxon>
        <taxon>Olpidiomycetes</taxon>
        <taxon>Olpidiales</taxon>
        <taxon>Olpidiaceae</taxon>
        <taxon>Olpidium</taxon>
    </lineage>
</organism>
<dbReference type="PROSITE" id="PS50005">
    <property type="entry name" value="TPR"/>
    <property type="match status" value="1"/>
</dbReference>
<dbReference type="InterPro" id="IPR011990">
    <property type="entry name" value="TPR-like_helical_dom_sf"/>
</dbReference>
<evidence type="ECO:0000256" key="1">
    <source>
        <dbReference type="PROSITE-ProRule" id="PRU00339"/>
    </source>
</evidence>
<dbReference type="SUPFAM" id="SSF48452">
    <property type="entry name" value="TPR-like"/>
    <property type="match status" value="1"/>
</dbReference>
<dbReference type="GO" id="GO:0019894">
    <property type="term" value="F:kinesin binding"/>
    <property type="evidence" value="ECO:0007669"/>
    <property type="project" value="TreeGrafter"/>
</dbReference>
<name>A0A8H7ZV92_9FUNG</name>
<dbReference type="InterPro" id="IPR019734">
    <property type="entry name" value="TPR_rpt"/>
</dbReference>